<dbReference type="Pfam" id="PF05160">
    <property type="entry name" value="DSS1_SEM1"/>
    <property type="match status" value="1"/>
</dbReference>
<keyword evidence="2" id="KW-0647">Proteasome</keyword>
<dbReference type="Proteomes" id="UP000249293">
    <property type="component" value="Chromosome 5"/>
</dbReference>
<dbReference type="STRING" id="4909.A0A2U9RAQ8"/>
<comment type="function">
    <text evidence="2">Component of the 26S proteasome, a multiprotein complex involved in the ATP-dependent degradation of ubiquitinated proteins.</text>
</comment>
<accession>A0A2U9RAQ8</accession>
<dbReference type="OrthoDB" id="10616669at2759"/>
<dbReference type="RefSeq" id="XP_029323425.1">
    <property type="nucleotide sequence ID" value="XM_029467565.1"/>
</dbReference>
<keyword evidence="2" id="KW-0539">Nucleus</keyword>
<dbReference type="KEGG" id="pkz:C5L36_0E00185"/>
<dbReference type="PANTHER" id="PTHR16771:SF0">
    <property type="entry name" value="26S PROTEASOME COMPLEX SUBUNIT SEM1"/>
    <property type="match status" value="1"/>
</dbReference>
<proteinExistence type="inferred from homology"/>
<protein>
    <recommendedName>
        <fullName evidence="2">26S proteasome complex subunit SEM1</fullName>
    </recommendedName>
</protein>
<dbReference type="GO" id="GO:0008541">
    <property type="term" value="C:proteasome regulatory particle, lid subcomplex"/>
    <property type="evidence" value="ECO:0007669"/>
    <property type="project" value="UniProtKB-UniRule"/>
</dbReference>
<evidence type="ECO:0000256" key="2">
    <source>
        <dbReference type="RuleBase" id="RU369057"/>
    </source>
</evidence>
<dbReference type="VEuPathDB" id="FungiDB:C5L36_0E00185"/>
<sequence>MWNCRYSAAPIISMGEPSHVRDTGGNFVGFPSFRHRQTETETHRYESYTSYLQRMSTAEQEKPLEQVPSKVEQDEFVKKLEEDDEFEDFPEDVWETTQSTEGTKETRLWEESWEDQDDLKADFVNKLRAELAKNGSLKP</sequence>
<dbReference type="GO" id="GO:0000724">
    <property type="term" value="P:double-strand break repair via homologous recombination"/>
    <property type="evidence" value="ECO:0007669"/>
    <property type="project" value="TreeGrafter"/>
</dbReference>
<dbReference type="GO" id="GO:0005634">
    <property type="term" value="C:nucleus"/>
    <property type="evidence" value="ECO:0007669"/>
    <property type="project" value="UniProtKB-SubCell"/>
</dbReference>
<name>A0A2U9RAQ8_PICKU</name>
<dbReference type="SMART" id="SM01385">
    <property type="entry name" value="DSS1_SEM1"/>
    <property type="match status" value="1"/>
</dbReference>
<organism evidence="3 4">
    <name type="scientific">Pichia kudriavzevii</name>
    <name type="common">Yeast</name>
    <name type="synonym">Issatchenkia orientalis</name>
    <dbReference type="NCBI Taxonomy" id="4909"/>
    <lineage>
        <taxon>Eukaryota</taxon>
        <taxon>Fungi</taxon>
        <taxon>Dikarya</taxon>
        <taxon>Ascomycota</taxon>
        <taxon>Saccharomycotina</taxon>
        <taxon>Pichiomycetes</taxon>
        <taxon>Pichiales</taxon>
        <taxon>Pichiaceae</taxon>
        <taxon>Pichia</taxon>
    </lineage>
</organism>
<evidence type="ECO:0000313" key="3">
    <source>
        <dbReference type="EMBL" id="AWU77949.1"/>
    </source>
</evidence>
<dbReference type="GO" id="GO:0043248">
    <property type="term" value="P:proteasome assembly"/>
    <property type="evidence" value="ECO:0007669"/>
    <property type="project" value="UniProtKB-UniRule"/>
</dbReference>
<dbReference type="PANTHER" id="PTHR16771">
    <property type="entry name" value="26 PROTEASOME COMPLEX SUBUNIT DSS1"/>
    <property type="match status" value="1"/>
</dbReference>
<dbReference type="CDD" id="cd13768">
    <property type="entry name" value="DSS1_Sem1"/>
    <property type="match status" value="1"/>
</dbReference>
<keyword evidence="4" id="KW-1185">Reference proteome</keyword>
<dbReference type="InterPro" id="IPR007834">
    <property type="entry name" value="DSS1_SEM1"/>
</dbReference>
<comment type="subcellular location">
    <subcellularLocation>
        <location evidence="2">Nucleus</location>
    </subcellularLocation>
</comment>
<dbReference type="GO" id="GO:0006406">
    <property type="term" value="P:mRNA export from nucleus"/>
    <property type="evidence" value="ECO:0007669"/>
    <property type="project" value="UniProtKB-UniRule"/>
</dbReference>
<dbReference type="EMBL" id="CP028777">
    <property type="protein sequence ID" value="AWU77949.1"/>
    <property type="molecule type" value="Genomic_DNA"/>
</dbReference>
<evidence type="ECO:0000256" key="1">
    <source>
        <dbReference type="ARBA" id="ARBA00034491"/>
    </source>
</evidence>
<reference evidence="3 4" key="1">
    <citation type="submission" date="2018-06" db="EMBL/GenBank/DDBJ databases">
        <title>Population genomics shows no distinction between pathogenic Candida krusei and environmental Pichia kudriavzevii: One species, four names.</title>
        <authorList>
            <person name="Douglass A.P."/>
            <person name="Offei B."/>
            <person name="Braun-Galleani S."/>
            <person name="Coughlan A.Y."/>
            <person name="Martos A."/>
            <person name="Ortiz-Merino R.A."/>
            <person name="Byrne K.P."/>
            <person name="Wolfe K.H."/>
        </authorList>
    </citation>
    <scope>NUCLEOTIDE SEQUENCE [LARGE SCALE GENOMIC DNA]</scope>
    <source>
        <strain evidence="3 4">CBS573</strain>
    </source>
</reference>
<evidence type="ECO:0000313" key="4">
    <source>
        <dbReference type="Proteomes" id="UP000249293"/>
    </source>
</evidence>
<gene>
    <name evidence="3" type="ORF">C5L36_0E00185</name>
</gene>
<dbReference type="AlphaFoldDB" id="A0A2U9RAQ8"/>
<comment type="similarity">
    <text evidence="1 2">Belongs to the DSS1/SEM1 family.</text>
</comment>
<dbReference type="GeneID" id="40385808"/>